<evidence type="ECO:0000313" key="4">
    <source>
        <dbReference type="EMBL" id="OAB72519.1"/>
    </source>
</evidence>
<keyword evidence="5" id="KW-1185">Reference proteome</keyword>
<evidence type="ECO:0000256" key="2">
    <source>
        <dbReference type="ARBA" id="ARBA00022801"/>
    </source>
</evidence>
<evidence type="ECO:0000259" key="3">
    <source>
        <dbReference type="Pfam" id="PF00857"/>
    </source>
</evidence>
<comment type="similarity">
    <text evidence="1">Belongs to the isochorismatase family.</text>
</comment>
<dbReference type="SUPFAM" id="SSF52499">
    <property type="entry name" value="Isochorismatase-like hydrolases"/>
    <property type="match status" value="1"/>
</dbReference>
<organism evidence="4 5">
    <name type="scientific">Paenibacillus crassostreae</name>
    <dbReference type="NCBI Taxonomy" id="1763538"/>
    <lineage>
        <taxon>Bacteria</taxon>
        <taxon>Bacillati</taxon>
        <taxon>Bacillota</taxon>
        <taxon>Bacilli</taxon>
        <taxon>Bacillales</taxon>
        <taxon>Paenibacillaceae</taxon>
        <taxon>Paenibacillus</taxon>
    </lineage>
</organism>
<dbReference type="InterPro" id="IPR050272">
    <property type="entry name" value="Isochorismatase-like_hydrls"/>
</dbReference>
<dbReference type="EMBL" id="LSFN01000035">
    <property type="protein sequence ID" value="OAB72519.1"/>
    <property type="molecule type" value="Genomic_DNA"/>
</dbReference>
<dbReference type="Pfam" id="PF00857">
    <property type="entry name" value="Isochorismatase"/>
    <property type="match status" value="1"/>
</dbReference>
<gene>
    <name evidence="4" type="ORF">PNBC_16645</name>
</gene>
<feature type="domain" description="Isochorismatase-like" evidence="3">
    <location>
        <begin position="6"/>
        <end position="145"/>
    </location>
</feature>
<dbReference type="Gene3D" id="3.40.50.850">
    <property type="entry name" value="Isochorismatase-like"/>
    <property type="match status" value="1"/>
</dbReference>
<proteinExistence type="inferred from homology"/>
<dbReference type="PANTHER" id="PTHR43540">
    <property type="entry name" value="PEROXYUREIDOACRYLATE/UREIDOACRYLATE AMIDOHYDROLASE-RELATED"/>
    <property type="match status" value="1"/>
</dbReference>
<dbReference type="STRING" id="1763538.LPB68_10200"/>
<dbReference type="RefSeq" id="WP_068660098.1">
    <property type="nucleotide sequence ID" value="NZ_CP017770.1"/>
</dbReference>
<name>A0A167BWE0_9BACL</name>
<dbReference type="InterPro" id="IPR000868">
    <property type="entry name" value="Isochorismatase-like_dom"/>
</dbReference>
<dbReference type="OrthoDB" id="9785724at2"/>
<evidence type="ECO:0000256" key="1">
    <source>
        <dbReference type="ARBA" id="ARBA00006336"/>
    </source>
</evidence>
<keyword evidence="2" id="KW-0378">Hydrolase</keyword>
<protein>
    <submittedName>
        <fullName evidence="4">Isochorismatase</fullName>
    </submittedName>
</protein>
<dbReference type="AlphaFoldDB" id="A0A167BWE0"/>
<evidence type="ECO:0000313" key="5">
    <source>
        <dbReference type="Proteomes" id="UP000077134"/>
    </source>
</evidence>
<accession>A0A167BWE0</accession>
<dbReference type="GO" id="GO:0016787">
    <property type="term" value="F:hydrolase activity"/>
    <property type="evidence" value="ECO:0007669"/>
    <property type="project" value="UniProtKB-KW"/>
</dbReference>
<sequence>MENRKALIVIDVQIGMFDPNYPIFKEKELLEKIKNLISKARSIGTQVIYVQHNESVGEPLETRKPGWEIHPNIQPTEGDVIVQKTTPDSFHMTILQEELEKRSINELIITGLQTDMCIDATCQRAYRNGYKVTLVSDAHSTMDSNNLLAKEIIDNHNNELKRFANIKESREVFI</sequence>
<dbReference type="CDD" id="cd01014">
    <property type="entry name" value="nicotinamidase_related"/>
    <property type="match status" value="1"/>
</dbReference>
<dbReference type="InterPro" id="IPR036380">
    <property type="entry name" value="Isochorismatase-like_sf"/>
</dbReference>
<dbReference type="KEGG" id="pcx:LPB68_10200"/>
<reference evidence="4 5" key="1">
    <citation type="submission" date="2016-02" db="EMBL/GenBank/DDBJ databases">
        <title>Paenibacillus sp. LPB0068, isolated from Crassostrea gigas.</title>
        <authorList>
            <person name="Shin S.-K."/>
            <person name="Yi H."/>
        </authorList>
    </citation>
    <scope>NUCLEOTIDE SEQUENCE [LARGE SCALE GENOMIC DNA]</scope>
    <source>
        <strain evidence="4 5">LPB0068</strain>
    </source>
</reference>
<comment type="caution">
    <text evidence="4">The sequence shown here is derived from an EMBL/GenBank/DDBJ whole genome shotgun (WGS) entry which is preliminary data.</text>
</comment>
<dbReference type="PANTHER" id="PTHR43540:SF14">
    <property type="entry name" value="ISOCHORISMATASE"/>
    <property type="match status" value="1"/>
</dbReference>
<dbReference type="Proteomes" id="UP000077134">
    <property type="component" value="Unassembled WGS sequence"/>
</dbReference>